<dbReference type="EMBL" id="MN739226">
    <property type="protein sequence ID" value="QHS94566.1"/>
    <property type="molecule type" value="Genomic_DNA"/>
</dbReference>
<evidence type="ECO:0000313" key="2">
    <source>
        <dbReference type="EMBL" id="QHS94566.1"/>
    </source>
</evidence>
<dbReference type="PANTHER" id="PTHR46609">
    <property type="entry name" value="EXONUCLEASE, PHAGE-TYPE/RECB, C-TERMINAL DOMAIN-CONTAINING PROTEIN"/>
    <property type="match status" value="1"/>
</dbReference>
<dbReference type="Gene3D" id="3.90.320.10">
    <property type="match status" value="1"/>
</dbReference>
<sequence>MEELTELCNCCYEIMEDVIKERRLSFCMPSFEDDVKNDVIHLLIETNIPEDLVVHAIGEIMQPIYENVAPIRSRQRNSVHHNPHDIQYITKQLEYLKNCPQPLQRTPEWYESRNNCLTASNIWKVFGSESSRNQLIYEKCTPAKDFTDSNLNVESTLHKGQCYEPLSIQWYEHNCDAIVADYGAIRHPSIPFICASPDGINVNECSESYGRMLEVKNIFNREINGIPKMEYWIQMQLQMEVCQLDMCDFLETRFIEYDSWSDFESDGTFNTTSDNKEKGIFLMFMDTDGKIIYKYPPFGECREDFDKWEKTTLECYCDMEWIRNIYWRLDQVSCVVVERNKLWFAGALPLLTDIWSIIQKEKVEGFEHRKPKRKRKISREESSGCIIHLDDNST</sequence>
<feature type="domain" description="YqaJ viral recombinase" evidence="1">
    <location>
        <begin position="108"/>
        <end position="242"/>
    </location>
</feature>
<dbReference type="AlphaFoldDB" id="A0A6C0BQU5"/>
<dbReference type="InterPro" id="IPR011604">
    <property type="entry name" value="PDDEXK-like_dom_sf"/>
</dbReference>
<dbReference type="SUPFAM" id="SSF52980">
    <property type="entry name" value="Restriction endonuclease-like"/>
    <property type="match status" value="1"/>
</dbReference>
<dbReference type="InterPro" id="IPR019080">
    <property type="entry name" value="YqaJ_viral_recombinase"/>
</dbReference>
<evidence type="ECO:0000259" key="1">
    <source>
        <dbReference type="Pfam" id="PF09588"/>
    </source>
</evidence>
<dbReference type="Pfam" id="PF09588">
    <property type="entry name" value="YqaJ"/>
    <property type="match status" value="1"/>
</dbReference>
<dbReference type="InterPro" id="IPR051703">
    <property type="entry name" value="NF-kappa-B_Signaling_Reg"/>
</dbReference>
<name>A0A6C0BQU5_9ZZZZ</name>
<accession>A0A6C0BQU5</accession>
<dbReference type="PANTHER" id="PTHR46609:SF6">
    <property type="entry name" value="EXONUCLEASE, PHAGE-TYPE_RECB, C-TERMINAL DOMAIN-CONTAINING PROTEIN-RELATED"/>
    <property type="match status" value="1"/>
</dbReference>
<organism evidence="2">
    <name type="scientific">viral metagenome</name>
    <dbReference type="NCBI Taxonomy" id="1070528"/>
    <lineage>
        <taxon>unclassified sequences</taxon>
        <taxon>metagenomes</taxon>
        <taxon>organismal metagenomes</taxon>
    </lineage>
</organism>
<proteinExistence type="predicted"/>
<reference evidence="2" key="1">
    <citation type="journal article" date="2020" name="Nature">
        <title>Giant virus diversity and host interactions through global metagenomics.</title>
        <authorList>
            <person name="Schulz F."/>
            <person name="Roux S."/>
            <person name="Paez-Espino D."/>
            <person name="Jungbluth S."/>
            <person name="Walsh D.A."/>
            <person name="Denef V.J."/>
            <person name="McMahon K.D."/>
            <person name="Konstantinidis K.T."/>
            <person name="Eloe-Fadrosh E.A."/>
            <person name="Kyrpides N.C."/>
            <person name="Woyke T."/>
        </authorList>
    </citation>
    <scope>NUCLEOTIDE SEQUENCE</scope>
    <source>
        <strain evidence="2">GVMAG-M-3300018416-45</strain>
    </source>
</reference>
<protein>
    <recommendedName>
        <fullName evidence="1">YqaJ viral recombinase domain-containing protein</fullName>
    </recommendedName>
</protein>
<dbReference type="InterPro" id="IPR011335">
    <property type="entry name" value="Restrct_endonuc-II-like"/>
</dbReference>